<evidence type="ECO:0000313" key="6">
    <source>
        <dbReference type="Proteomes" id="UP000019116"/>
    </source>
</evidence>
<dbReference type="GO" id="GO:0016567">
    <property type="term" value="P:protein ubiquitination"/>
    <property type="evidence" value="ECO:0007669"/>
    <property type="project" value="InterPro"/>
</dbReference>
<evidence type="ECO:0000259" key="3">
    <source>
        <dbReference type="Pfam" id="PF00651"/>
    </source>
</evidence>
<reference evidence="5" key="2">
    <citation type="submission" date="2018-10" db="UniProtKB">
        <authorList>
            <consortium name="EnsemblPlants"/>
        </authorList>
    </citation>
    <scope>IDENTIFICATION</scope>
</reference>
<name>A0A3B6IXY2_WHEAT</name>
<feature type="domain" description="BPM/SPOP BACK" evidence="4">
    <location>
        <begin position="75"/>
        <end position="129"/>
    </location>
</feature>
<comment type="similarity">
    <text evidence="2">Belongs to the Tdpoz family.</text>
</comment>
<evidence type="ECO:0000313" key="5">
    <source>
        <dbReference type="EnsemblPlants" id="TraesCS4B02G373900.1.cds1"/>
    </source>
</evidence>
<dbReference type="Pfam" id="PF00651">
    <property type="entry name" value="BTB"/>
    <property type="match status" value="1"/>
</dbReference>
<dbReference type="InterPro" id="IPR056423">
    <property type="entry name" value="BACK_BPM_SPOP"/>
</dbReference>
<comment type="pathway">
    <text evidence="1">Protein modification; protein ubiquitination.</text>
</comment>
<dbReference type="InterPro" id="IPR045005">
    <property type="entry name" value="BPM1-6"/>
</dbReference>
<dbReference type="Gramene" id="TraesROB_scaffold_029997_01G000100.1">
    <property type="protein sequence ID" value="TraesROB_scaffold_029997_01G000100.1"/>
    <property type="gene ID" value="TraesROB_scaffold_029997_01G000100"/>
</dbReference>
<dbReference type="Gramene" id="TraesCLE_scaffold_063973_01G000500.1">
    <property type="protein sequence ID" value="TraesCLE_scaffold_063973_01G000500.1"/>
    <property type="gene ID" value="TraesCLE_scaffold_063973_01G000500"/>
</dbReference>
<dbReference type="Gramene" id="TraesCAD_scaffold_069428_01G000400.1">
    <property type="protein sequence ID" value="TraesCAD_scaffold_069428_01G000400.1"/>
    <property type="gene ID" value="TraesCAD_scaffold_069428_01G000400"/>
</dbReference>
<dbReference type="Gramene" id="TraesCS4B02G373900.1">
    <property type="protein sequence ID" value="TraesCS4B02G373900.1.cds1"/>
    <property type="gene ID" value="TraesCS4B02G373900"/>
</dbReference>
<evidence type="ECO:0000259" key="4">
    <source>
        <dbReference type="Pfam" id="PF24570"/>
    </source>
</evidence>
<dbReference type="Gene3D" id="3.30.710.10">
    <property type="entry name" value="Potassium Channel Kv1.1, Chain A"/>
    <property type="match status" value="1"/>
</dbReference>
<dbReference type="OrthoDB" id="688176at2759"/>
<dbReference type="Gramene" id="TraesCS4B03G0960500.1">
    <property type="protein sequence ID" value="TraesCS4B03G0960500.1.CDS1"/>
    <property type="gene ID" value="TraesCS4B03G0960500"/>
</dbReference>
<protein>
    <submittedName>
        <fullName evidence="5">Uncharacterized protein</fullName>
    </submittedName>
</protein>
<proteinExistence type="inferred from homology"/>
<accession>A0A3B6IXY2</accession>
<evidence type="ECO:0000256" key="2">
    <source>
        <dbReference type="ARBA" id="ARBA00010846"/>
    </source>
</evidence>
<sequence length="140" mass="15840">MAEPDTMDHRVRMDDIHAHVFRSVLDFIYTDELPEHLGNTTTMAWGMLAVADRFGLERMKAMCENILCEHVTAKNVVGTLKLADRHLCQGLKDFCMEHISQPHVLKEVVETKGFKDLKTTCPSLLEEIIIKISKLSSSDG</sequence>
<dbReference type="InterPro" id="IPR011333">
    <property type="entry name" value="SKP1/BTB/POZ_sf"/>
</dbReference>
<dbReference type="Gene3D" id="1.25.40.420">
    <property type="match status" value="1"/>
</dbReference>
<dbReference type="PANTHER" id="PTHR26379:SF253">
    <property type="entry name" value="BTB DOMAIN-CONTAINING PROTEIN"/>
    <property type="match status" value="1"/>
</dbReference>
<dbReference type="Gramene" id="TraesWEE_scaffold_126837_01G000100.1">
    <property type="protein sequence ID" value="TraesWEE_scaffold_126837_01G000100.1"/>
    <property type="gene ID" value="TraesWEE_scaffold_126837_01G000100"/>
</dbReference>
<dbReference type="AlphaFoldDB" id="A0A3B6IXY2"/>
<organism evidence="5">
    <name type="scientific">Triticum aestivum</name>
    <name type="common">Wheat</name>
    <dbReference type="NCBI Taxonomy" id="4565"/>
    <lineage>
        <taxon>Eukaryota</taxon>
        <taxon>Viridiplantae</taxon>
        <taxon>Streptophyta</taxon>
        <taxon>Embryophyta</taxon>
        <taxon>Tracheophyta</taxon>
        <taxon>Spermatophyta</taxon>
        <taxon>Magnoliopsida</taxon>
        <taxon>Liliopsida</taxon>
        <taxon>Poales</taxon>
        <taxon>Poaceae</taxon>
        <taxon>BOP clade</taxon>
        <taxon>Pooideae</taxon>
        <taxon>Triticodae</taxon>
        <taxon>Triticeae</taxon>
        <taxon>Triticinae</taxon>
        <taxon>Triticum</taxon>
    </lineage>
</organism>
<evidence type="ECO:0000256" key="1">
    <source>
        <dbReference type="ARBA" id="ARBA00004906"/>
    </source>
</evidence>
<dbReference type="PANTHER" id="PTHR26379">
    <property type="entry name" value="BTB/POZ AND MATH DOMAIN-CONTAINING PROTEIN 1"/>
    <property type="match status" value="1"/>
</dbReference>
<feature type="domain" description="BTB" evidence="3">
    <location>
        <begin position="10"/>
        <end position="70"/>
    </location>
</feature>
<dbReference type="Pfam" id="PF24570">
    <property type="entry name" value="BACK_BPM_SPOP"/>
    <property type="match status" value="1"/>
</dbReference>
<dbReference type="EnsemblPlants" id="TraesCS4B02G373900.1">
    <property type="protein sequence ID" value="TraesCS4B02G373900.1.cds1"/>
    <property type="gene ID" value="TraesCS4B02G373900"/>
</dbReference>
<reference evidence="5" key="1">
    <citation type="submission" date="2018-08" db="EMBL/GenBank/DDBJ databases">
        <authorList>
            <person name="Rossello M."/>
        </authorList>
    </citation>
    <scope>NUCLEOTIDE SEQUENCE [LARGE SCALE GENOMIC DNA]</scope>
    <source>
        <strain evidence="5">cv. Chinese Spring</strain>
    </source>
</reference>
<dbReference type="SUPFAM" id="SSF54695">
    <property type="entry name" value="POZ domain"/>
    <property type="match status" value="1"/>
</dbReference>
<keyword evidence="6" id="KW-1185">Reference proteome</keyword>
<dbReference type="Proteomes" id="UP000019116">
    <property type="component" value="Chromosome 4B"/>
</dbReference>
<dbReference type="SMR" id="A0A3B6IXY2"/>
<dbReference type="InterPro" id="IPR000210">
    <property type="entry name" value="BTB/POZ_dom"/>
</dbReference>
<dbReference type="STRING" id="4565.A0A3B6IXY2"/>